<evidence type="ECO:0000313" key="1">
    <source>
        <dbReference type="EMBL" id="CAB1220226.1"/>
    </source>
</evidence>
<name>A0A811GG05_9GAMM</name>
<sequence length="775" mass="89590">MSDSNPNHQNIADIPRVSLKQTLEKLFGDEQLQRTEHIQYVADLLTSHPTDQYLKELNLDLLDFDLQTNSVVARPAALVSSRKHTVSATPITWYVNSIAQLVKSQENALIWNILVLKAAIYLIALPDIKPELFKEDHTEHFNTVKRLFQRFRTANRILSSEKEYQNTPEYRLLWEKYLKDPPLSLVEFIRNLNEVIDEELDKESSNDFMQNLLNMIRITFNYVLQNKAKIAKASIETQLQHEFLDEDQLIAESSEIKKGQKSKALNIEQQLDDQDTRQIFVDPTIVTPLAAYSESSQSYVLPLVAKHIQRKEHLLPYSSLFPNTASISALITELYKNYIVEIKEDSKDKDKETKKKKASLILMLSFLTGNKIQEWLRLQSKRAKNLNARQQIKQSNGQYFLRSKFSIFENKDFAYPDGLLNQTVYLDIPIPNSFIASLRDGNSVTEEDLQQLLKQLRAKLYIPKLSLIRISSLLHQTILQRTGNKQLADLLTGIDANKSSSTSYCHQNTLTLQTEYVSILKELCESLANDYQSIEYATEKNFGSRKAPTSNVIQNIFATLKFRIISQKEDDWIAIFNHYNLWMWHFLLLFTAARPVAEFPGFLKSFNLKRKICMVSDKEVGGRQGYGRLIPLGHFVAQELQKFIEFLHYFKTQIAPSQPEIPQHIQQILESKLPLLNIFQDGQWHPLRPSIVKNFHPELGLEHENWHRHTARAFLSNKINEIEILALFGHEPMQQEAAHPYSSLSISQYSSIAHILEQMKDHFNITGIELDVLTQ</sequence>
<dbReference type="AlphaFoldDB" id="A0A811GG05"/>
<organism evidence="1 2">
    <name type="scientific">Acinetobacter bouvetii</name>
    <dbReference type="NCBI Taxonomy" id="202951"/>
    <lineage>
        <taxon>Bacteria</taxon>
        <taxon>Pseudomonadati</taxon>
        <taxon>Pseudomonadota</taxon>
        <taxon>Gammaproteobacteria</taxon>
        <taxon>Moraxellales</taxon>
        <taxon>Moraxellaceae</taxon>
        <taxon>Acinetobacter</taxon>
    </lineage>
</organism>
<dbReference type="EMBL" id="CADDTS010000042">
    <property type="protein sequence ID" value="CAB1220226.1"/>
    <property type="molecule type" value="Genomic_DNA"/>
</dbReference>
<protein>
    <submittedName>
        <fullName evidence="1">Uncharacterized protein</fullName>
    </submittedName>
</protein>
<accession>A0A811GG05</accession>
<proteinExistence type="predicted"/>
<dbReference type="Proteomes" id="UP000489961">
    <property type="component" value="Unassembled WGS sequence"/>
</dbReference>
<gene>
    <name evidence="1" type="ORF">SFB21_2567</name>
</gene>
<reference evidence="1 2" key="1">
    <citation type="submission" date="2020-02" db="EMBL/GenBank/DDBJ databases">
        <authorList>
            <person name="Chaudhuri R."/>
        </authorList>
    </citation>
    <scope>NUCLEOTIDE SEQUENCE [LARGE SCALE GENOMIC DNA]</scope>
    <source>
        <strain evidence="1">SFB21</strain>
    </source>
</reference>
<evidence type="ECO:0000313" key="2">
    <source>
        <dbReference type="Proteomes" id="UP000489961"/>
    </source>
</evidence>
<dbReference type="RefSeq" id="WP_174560385.1">
    <property type="nucleotide sequence ID" value="NZ_CADDTS010000042.1"/>
</dbReference>
<comment type="caution">
    <text evidence="1">The sequence shown here is derived from an EMBL/GenBank/DDBJ whole genome shotgun (WGS) entry which is preliminary data.</text>
</comment>